<evidence type="ECO:0000313" key="3">
    <source>
        <dbReference type="Proteomes" id="UP000636888"/>
    </source>
</evidence>
<comment type="caution">
    <text evidence="2">The sequence shown here is derived from an EMBL/GenBank/DDBJ whole genome shotgun (WGS) entry which is preliminary data.</text>
</comment>
<feature type="chain" id="PRO_5035199261" description="Porin" evidence="1">
    <location>
        <begin position="22"/>
        <end position="433"/>
    </location>
</feature>
<gene>
    <name evidence="2" type="ORF">JFN93_03630</name>
</gene>
<evidence type="ECO:0008006" key="4">
    <source>
        <dbReference type="Google" id="ProtNLM"/>
    </source>
</evidence>
<dbReference type="RefSeq" id="WP_199382639.1">
    <property type="nucleotide sequence ID" value="NZ_JAEMHM010000003.1"/>
</dbReference>
<protein>
    <recommendedName>
        <fullName evidence="4">Porin</fullName>
    </recommendedName>
</protein>
<keyword evidence="1" id="KW-0732">Signal</keyword>
<organism evidence="2 3">
    <name type="scientific">Geomesophilobacter sediminis</name>
    <dbReference type="NCBI Taxonomy" id="2798584"/>
    <lineage>
        <taxon>Bacteria</taxon>
        <taxon>Pseudomonadati</taxon>
        <taxon>Thermodesulfobacteriota</taxon>
        <taxon>Desulfuromonadia</taxon>
        <taxon>Geobacterales</taxon>
        <taxon>Geobacteraceae</taxon>
        <taxon>Geomesophilobacter</taxon>
    </lineage>
</organism>
<dbReference type="AlphaFoldDB" id="A0A8J7LUJ0"/>
<sequence length="433" mass="47187">MKTLRLPSALALLLIPALVHAADFEGYGTSIFRLEQKAAPGFDKKTIIPFTQFAGADLDQIADGNLSLHLYGWERVDLGDRSTSEKNSDGDLSYGFLAYRFPKANAEVKGGRFFVNQGVASEQLDGVGARTDLAGGFGVSAFGGAPVKLDRGSNTKGDFIAGGRGSYRYGNLLEVGFSGLHETGGIFDPTTGVKRDRELIGGDLWCGPSRFVEVNGHTYYDMSREGVAEHSYQLLLRPFKTIGVSGLYNQADLVHFYAGSNLRSLFNPDQGGMVRSYGGTVTWYAAAPLELNADYRHIHRSDNFETELNGGSDRFGAEARITALDKKLRSGVSYHRVSGATGFNSYHEGRGYVMYDSGRYIGSLDAIGQIYQTRIYNSKNAFELIASTGMRIMPQLTLSGELSYGQNPRLADDLKGLVRLTFNYVAQGKGAKK</sequence>
<accession>A0A8J7LUJ0</accession>
<dbReference type="Proteomes" id="UP000636888">
    <property type="component" value="Unassembled WGS sequence"/>
</dbReference>
<feature type="signal peptide" evidence="1">
    <location>
        <begin position="1"/>
        <end position="21"/>
    </location>
</feature>
<reference evidence="2" key="1">
    <citation type="submission" date="2020-12" db="EMBL/GenBank/DDBJ databases">
        <title>Geomonas sp. Red875, isolated from river sediment.</title>
        <authorList>
            <person name="Xu Z."/>
            <person name="Zhang Z."/>
            <person name="Masuda Y."/>
            <person name="Itoh H."/>
            <person name="Senoo K."/>
        </authorList>
    </citation>
    <scope>NUCLEOTIDE SEQUENCE</scope>
    <source>
        <strain evidence="2">Red875</strain>
    </source>
</reference>
<name>A0A8J7LUJ0_9BACT</name>
<evidence type="ECO:0000313" key="2">
    <source>
        <dbReference type="EMBL" id="MBJ6723790.1"/>
    </source>
</evidence>
<keyword evidence="3" id="KW-1185">Reference proteome</keyword>
<evidence type="ECO:0000256" key="1">
    <source>
        <dbReference type="SAM" id="SignalP"/>
    </source>
</evidence>
<dbReference type="EMBL" id="JAEMHM010000003">
    <property type="protein sequence ID" value="MBJ6723790.1"/>
    <property type="molecule type" value="Genomic_DNA"/>
</dbReference>
<proteinExistence type="predicted"/>